<gene>
    <name evidence="1" type="ORF">K3G42_032103</name>
</gene>
<name>A0ACB8ELY7_9SAUR</name>
<dbReference type="Proteomes" id="UP000827872">
    <property type="component" value="Linkage Group LG03"/>
</dbReference>
<sequence>MDPVQKAVINHTFGVPVAKAKRPIISCNVCQIRFNSESQAEAHYKGNRHARRVKGIEAARTRQKESGAREGDKPGPVGSPSSSTGESDSDRTGTRFLPF</sequence>
<evidence type="ECO:0000313" key="1">
    <source>
        <dbReference type="EMBL" id="KAH7993714.1"/>
    </source>
</evidence>
<reference evidence="1" key="1">
    <citation type="submission" date="2021-08" db="EMBL/GenBank/DDBJ databases">
        <title>The first chromosome-level gecko genome reveals the dynamic sex chromosomes of Neotropical dwarf geckos (Sphaerodactylidae: Sphaerodactylus).</title>
        <authorList>
            <person name="Pinto B.J."/>
            <person name="Keating S.E."/>
            <person name="Gamble T."/>
        </authorList>
    </citation>
    <scope>NUCLEOTIDE SEQUENCE</scope>
    <source>
        <strain evidence="1">TG3544</strain>
    </source>
</reference>
<accession>A0ACB8ELY7</accession>
<dbReference type="EMBL" id="CM037616">
    <property type="protein sequence ID" value="KAH7993714.1"/>
    <property type="molecule type" value="Genomic_DNA"/>
</dbReference>
<organism evidence="1 2">
    <name type="scientific">Sphaerodactylus townsendi</name>
    <dbReference type="NCBI Taxonomy" id="933632"/>
    <lineage>
        <taxon>Eukaryota</taxon>
        <taxon>Metazoa</taxon>
        <taxon>Chordata</taxon>
        <taxon>Craniata</taxon>
        <taxon>Vertebrata</taxon>
        <taxon>Euteleostomi</taxon>
        <taxon>Lepidosauria</taxon>
        <taxon>Squamata</taxon>
        <taxon>Bifurcata</taxon>
        <taxon>Gekkota</taxon>
        <taxon>Sphaerodactylidae</taxon>
        <taxon>Sphaerodactylus</taxon>
    </lineage>
</organism>
<comment type="caution">
    <text evidence="1">The sequence shown here is derived from an EMBL/GenBank/DDBJ whole genome shotgun (WGS) entry which is preliminary data.</text>
</comment>
<proteinExistence type="predicted"/>
<keyword evidence="2" id="KW-1185">Reference proteome</keyword>
<protein>
    <submittedName>
        <fullName evidence="1">Uncharacterized protein</fullName>
    </submittedName>
</protein>
<evidence type="ECO:0000313" key="2">
    <source>
        <dbReference type="Proteomes" id="UP000827872"/>
    </source>
</evidence>